<dbReference type="Pfam" id="PF01584">
    <property type="entry name" value="CheW"/>
    <property type="match status" value="1"/>
</dbReference>
<dbReference type="EC" id="2.7.13.3" evidence="2"/>
<evidence type="ECO:0000256" key="12">
    <source>
        <dbReference type="SAM" id="MobiDB-lite"/>
    </source>
</evidence>
<dbReference type="PROSITE" id="PS50851">
    <property type="entry name" value="CHEW"/>
    <property type="match status" value="1"/>
</dbReference>
<feature type="domain" description="CheW-like" evidence="14">
    <location>
        <begin position="576"/>
        <end position="705"/>
    </location>
</feature>
<feature type="region of interest" description="Disordered" evidence="12">
    <location>
        <begin position="265"/>
        <end position="319"/>
    </location>
</feature>
<dbReference type="InterPro" id="IPR036097">
    <property type="entry name" value="HisK_dim/P_sf"/>
</dbReference>
<dbReference type="SMART" id="SM01231">
    <property type="entry name" value="H-kinase_dim"/>
    <property type="match status" value="1"/>
</dbReference>
<dbReference type="CDD" id="cd00088">
    <property type="entry name" value="HPT"/>
    <property type="match status" value="1"/>
</dbReference>
<feature type="compositionally biased region" description="Low complexity" evidence="12">
    <location>
        <begin position="286"/>
        <end position="319"/>
    </location>
</feature>
<dbReference type="FunFam" id="3.30.565.10:FF:000016">
    <property type="entry name" value="Chemotaxis protein CheA, putative"/>
    <property type="match status" value="1"/>
</dbReference>
<dbReference type="Gene3D" id="1.10.287.560">
    <property type="entry name" value="Histidine kinase CheA-like, homodimeric domain"/>
    <property type="match status" value="1"/>
</dbReference>
<dbReference type="OrthoDB" id="9803176at2"/>
<evidence type="ECO:0000313" key="17">
    <source>
        <dbReference type="Proteomes" id="UP000182624"/>
    </source>
</evidence>
<evidence type="ECO:0000256" key="4">
    <source>
        <dbReference type="ARBA" id="ARBA00022500"/>
    </source>
</evidence>
<dbReference type="PROSITE" id="PS50894">
    <property type="entry name" value="HPT"/>
    <property type="match status" value="1"/>
</dbReference>
<dbReference type="SMART" id="SM00073">
    <property type="entry name" value="HPT"/>
    <property type="match status" value="1"/>
</dbReference>
<gene>
    <name evidence="16" type="ORF">SAMN04487928_102160</name>
</gene>
<evidence type="ECO:0000259" key="15">
    <source>
        <dbReference type="PROSITE" id="PS50894"/>
    </source>
</evidence>
<dbReference type="InterPro" id="IPR051315">
    <property type="entry name" value="Bact_Chemotaxis_CheA"/>
</dbReference>
<dbReference type="SUPFAM" id="SSF47226">
    <property type="entry name" value="Histidine-containing phosphotransfer domain, HPT domain"/>
    <property type="match status" value="1"/>
</dbReference>
<evidence type="ECO:0000256" key="11">
    <source>
        <dbReference type="PROSITE-ProRule" id="PRU00110"/>
    </source>
</evidence>
<dbReference type="GO" id="GO:0005524">
    <property type="term" value="F:ATP binding"/>
    <property type="evidence" value="ECO:0007669"/>
    <property type="project" value="UniProtKB-KW"/>
</dbReference>
<dbReference type="Gene3D" id="3.30.70.1110">
    <property type="entry name" value="Histidine kinase CheA-like, P2 response regulator-binding domain"/>
    <property type="match status" value="1"/>
</dbReference>
<dbReference type="Gene3D" id="3.30.565.10">
    <property type="entry name" value="Histidine kinase-like ATPase, C-terminal domain"/>
    <property type="match status" value="1"/>
</dbReference>
<evidence type="ECO:0000256" key="3">
    <source>
        <dbReference type="ARBA" id="ARBA00021495"/>
    </source>
</evidence>
<dbReference type="PANTHER" id="PTHR43395:SF1">
    <property type="entry name" value="CHEMOTAXIS PROTEIN CHEA"/>
    <property type="match status" value="1"/>
</dbReference>
<dbReference type="SMART" id="SM00387">
    <property type="entry name" value="HATPase_c"/>
    <property type="match status" value="1"/>
</dbReference>
<keyword evidence="10" id="KW-0902">Two-component regulatory system</keyword>
<dbReference type="CDD" id="cd16916">
    <property type="entry name" value="HATPase_CheA-like"/>
    <property type="match status" value="1"/>
</dbReference>
<proteinExistence type="predicted"/>
<dbReference type="Proteomes" id="UP000182624">
    <property type="component" value="Unassembled WGS sequence"/>
</dbReference>
<dbReference type="InterPro" id="IPR004358">
    <property type="entry name" value="Sig_transdc_His_kin-like_C"/>
</dbReference>
<dbReference type="SUPFAM" id="SSF55052">
    <property type="entry name" value="CheY-binding domain of CheA"/>
    <property type="match status" value="1"/>
</dbReference>
<feature type="domain" description="Histidine kinase" evidence="13">
    <location>
        <begin position="365"/>
        <end position="574"/>
    </location>
</feature>
<dbReference type="InterPro" id="IPR037006">
    <property type="entry name" value="CheA-like_homodim_sf"/>
</dbReference>
<evidence type="ECO:0000259" key="14">
    <source>
        <dbReference type="PROSITE" id="PS50851"/>
    </source>
</evidence>
<dbReference type="GO" id="GO:0000155">
    <property type="term" value="F:phosphorelay sensor kinase activity"/>
    <property type="evidence" value="ECO:0007669"/>
    <property type="project" value="InterPro"/>
</dbReference>
<dbReference type="Pfam" id="PF02518">
    <property type="entry name" value="HATPase_c"/>
    <property type="match status" value="1"/>
</dbReference>
<dbReference type="InterPro" id="IPR010808">
    <property type="entry name" value="CheA_P2-bd"/>
</dbReference>
<protein>
    <recommendedName>
        <fullName evidence="3">Chemotaxis protein CheA</fullName>
        <ecNumber evidence="2">2.7.13.3</ecNumber>
    </recommendedName>
</protein>
<keyword evidence="4" id="KW-0145">Chemotaxis</keyword>
<feature type="modified residue" description="Phosphohistidine" evidence="11">
    <location>
        <position position="46"/>
    </location>
</feature>
<sequence>MDVSQYLSVFLDEAKEHLQSLNDNIMTLEQDPENEDCINEIFRSAHSMKGMAGTMGYTRMQNLTHDMEDVFSDVRSGKIKIKSADIDVLLQCLDAIQGYVDNITENQDEGTDEHQDIIKSLADIRNGGGGGQAAAPAKADSAPAAEAAPADGPAEGADGSSDYRAIRLDPSVKSTLEEAKSQGKKIYGVTVHIQESCILKAARGFLVFKGLEEIGEIACSEPNTQDIEDEKFDFSFSLILITDESKEKVEEIVKSVSEVETCECGEFDPSGAKSSEEKAENAPADAPAETKPAETKPAAPAAAKPAAAAAGGAGKKPAGKPVVNRTVRVDIEKLDVLMNLVSELIIAKNSLISAANTSGVSNGNVNEQIEYLESVTTNLHESVMKVRMVPIESVLQKFPRMIRDLNKTLGKKMELTMTGEDTEMDRTVVDEIGDPLMHLIRNSADHGIESADLRAQRGKPEVGQIFLHAFQDGNSVVIEVGDDGNGIDAEAVKNKAIEKGVVSPEQAALLTEKQCVELLFHPGFSTAKQVSEISGRGVGLDVVKSKVESLSGEVTVKTKLGEGSTWIIRLPLTLAIIQALMVIIGEEKYAIPLDSIQSIEDVSPSDIKFVENKEVINLRGSVLPLIRLSEVLDTESTKDPEEDMVVVIARKGDQLAGLVIDELMGQQEIVIKPLGKYTNKCKLISGATILGDGEIALILDTNSIF</sequence>
<dbReference type="SUPFAM" id="SSF55874">
    <property type="entry name" value="ATPase domain of HSP90 chaperone/DNA topoisomerase II/histidine kinase"/>
    <property type="match status" value="1"/>
</dbReference>
<keyword evidence="8 16" id="KW-0418">Kinase</keyword>
<dbReference type="InterPro" id="IPR036061">
    <property type="entry name" value="CheW-like_dom_sf"/>
</dbReference>
<dbReference type="PRINTS" id="PR00344">
    <property type="entry name" value="BCTRLSENSOR"/>
</dbReference>
<dbReference type="InterPro" id="IPR037052">
    <property type="entry name" value="CheA-like_P2_sf"/>
</dbReference>
<dbReference type="AlphaFoldDB" id="A0A1I5QJK1"/>
<dbReference type="InterPro" id="IPR002545">
    <property type="entry name" value="CheW-lke_dom"/>
</dbReference>
<dbReference type="PANTHER" id="PTHR43395">
    <property type="entry name" value="SENSOR HISTIDINE KINASE CHEA"/>
    <property type="match status" value="1"/>
</dbReference>
<accession>A0A1I5QJK1</accession>
<dbReference type="SUPFAM" id="SSF47384">
    <property type="entry name" value="Homodimeric domain of signal transducing histidine kinase"/>
    <property type="match status" value="1"/>
</dbReference>
<dbReference type="GO" id="GO:0005737">
    <property type="term" value="C:cytoplasm"/>
    <property type="evidence" value="ECO:0007669"/>
    <property type="project" value="InterPro"/>
</dbReference>
<dbReference type="InterPro" id="IPR035891">
    <property type="entry name" value="CheY-binding_CheA"/>
</dbReference>
<evidence type="ECO:0000313" key="16">
    <source>
        <dbReference type="EMBL" id="SFP46405.1"/>
    </source>
</evidence>
<evidence type="ECO:0000256" key="6">
    <source>
        <dbReference type="ARBA" id="ARBA00022679"/>
    </source>
</evidence>
<dbReference type="SUPFAM" id="SSF50341">
    <property type="entry name" value="CheW-like"/>
    <property type="match status" value="1"/>
</dbReference>
<comment type="catalytic activity">
    <reaction evidence="1">
        <text>ATP + protein L-histidine = ADP + protein N-phospho-L-histidine.</text>
        <dbReference type="EC" id="2.7.13.3"/>
    </reaction>
</comment>
<keyword evidence="7" id="KW-0547">Nucleotide-binding</keyword>
<feature type="domain" description="HPt" evidence="15">
    <location>
        <begin position="1"/>
        <end position="103"/>
    </location>
</feature>
<dbReference type="Pfam" id="PF02895">
    <property type="entry name" value="H-kinase_dim"/>
    <property type="match status" value="1"/>
</dbReference>
<dbReference type="InterPro" id="IPR036890">
    <property type="entry name" value="HATPase_C_sf"/>
</dbReference>
<feature type="region of interest" description="Disordered" evidence="12">
    <location>
        <begin position="128"/>
        <end position="163"/>
    </location>
</feature>
<evidence type="ECO:0000256" key="7">
    <source>
        <dbReference type="ARBA" id="ARBA00022741"/>
    </source>
</evidence>
<name>A0A1I5QJK1_9FIRM</name>
<dbReference type="InterPro" id="IPR003594">
    <property type="entry name" value="HATPase_dom"/>
</dbReference>
<organism evidence="16 17">
    <name type="scientific">Butyrivibrio proteoclasticus</name>
    <dbReference type="NCBI Taxonomy" id="43305"/>
    <lineage>
        <taxon>Bacteria</taxon>
        <taxon>Bacillati</taxon>
        <taxon>Bacillota</taxon>
        <taxon>Clostridia</taxon>
        <taxon>Lachnospirales</taxon>
        <taxon>Lachnospiraceae</taxon>
        <taxon>Butyrivibrio</taxon>
    </lineage>
</organism>
<dbReference type="GO" id="GO:0006935">
    <property type="term" value="P:chemotaxis"/>
    <property type="evidence" value="ECO:0007669"/>
    <property type="project" value="UniProtKB-KW"/>
</dbReference>
<dbReference type="Pfam" id="PF01627">
    <property type="entry name" value="Hpt"/>
    <property type="match status" value="1"/>
</dbReference>
<dbReference type="Pfam" id="PF07194">
    <property type="entry name" value="P2"/>
    <property type="match status" value="1"/>
</dbReference>
<dbReference type="PROSITE" id="PS50109">
    <property type="entry name" value="HIS_KIN"/>
    <property type="match status" value="1"/>
</dbReference>
<evidence type="ECO:0000259" key="13">
    <source>
        <dbReference type="PROSITE" id="PS50109"/>
    </source>
</evidence>
<dbReference type="CDD" id="cd00731">
    <property type="entry name" value="CheA_reg"/>
    <property type="match status" value="1"/>
</dbReference>
<dbReference type="SMART" id="SM00260">
    <property type="entry name" value="CheW"/>
    <property type="match status" value="1"/>
</dbReference>
<keyword evidence="9" id="KW-0067">ATP-binding</keyword>
<keyword evidence="5 11" id="KW-0597">Phosphoprotein</keyword>
<dbReference type="InterPro" id="IPR036641">
    <property type="entry name" value="HPT_dom_sf"/>
</dbReference>
<evidence type="ECO:0000256" key="8">
    <source>
        <dbReference type="ARBA" id="ARBA00022777"/>
    </source>
</evidence>
<dbReference type="InterPro" id="IPR004105">
    <property type="entry name" value="CheA-like_dim"/>
</dbReference>
<evidence type="ECO:0000256" key="2">
    <source>
        <dbReference type="ARBA" id="ARBA00012438"/>
    </source>
</evidence>
<evidence type="ECO:0000256" key="5">
    <source>
        <dbReference type="ARBA" id="ARBA00022553"/>
    </source>
</evidence>
<keyword evidence="17" id="KW-1185">Reference proteome</keyword>
<dbReference type="InterPro" id="IPR008207">
    <property type="entry name" value="Sig_transdc_His_kin_Hpt_dom"/>
</dbReference>
<keyword evidence="6" id="KW-0808">Transferase</keyword>
<dbReference type="RefSeq" id="WP_074883593.1">
    <property type="nucleotide sequence ID" value="NZ_FOXO01000002.1"/>
</dbReference>
<dbReference type="EMBL" id="FOXO01000002">
    <property type="protein sequence ID" value="SFP46405.1"/>
    <property type="molecule type" value="Genomic_DNA"/>
</dbReference>
<evidence type="ECO:0000256" key="9">
    <source>
        <dbReference type="ARBA" id="ARBA00022840"/>
    </source>
</evidence>
<feature type="compositionally biased region" description="Low complexity" evidence="12">
    <location>
        <begin position="133"/>
        <end position="162"/>
    </location>
</feature>
<dbReference type="Gene3D" id="1.20.120.160">
    <property type="entry name" value="HPT domain"/>
    <property type="match status" value="1"/>
</dbReference>
<reference evidence="17" key="1">
    <citation type="submission" date="2016-10" db="EMBL/GenBank/DDBJ databases">
        <authorList>
            <person name="Varghese N."/>
            <person name="Submissions S."/>
        </authorList>
    </citation>
    <scope>NUCLEOTIDE SEQUENCE [LARGE SCALE GENOMIC DNA]</scope>
    <source>
        <strain evidence="17">P18</strain>
    </source>
</reference>
<dbReference type="InterPro" id="IPR005467">
    <property type="entry name" value="His_kinase_dom"/>
</dbReference>
<evidence type="ECO:0000256" key="10">
    <source>
        <dbReference type="ARBA" id="ARBA00023012"/>
    </source>
</evidence>
<evidence type="ECO:0000256" key="1">
    <source>
        <dbReference type="ARBA" id="ARBA00000085"/>
    </source>
</evidence>
<dbReference type="Gene3D" id="2.30.30.40">
    <property type="entry name" value="SH3 Domains"/>
    <property type="match status" value="1"/>
</dbReference>